<dbReference type="SMART" id="SM00268">
    <property type="entry name" value="ACTIN"/>
    <property type="match status" value="1"/>
</dbReference>
<dbReference type="PANTHER" id="PTHR11937">
    <property type="entry name" value="ACTIN"/>
    <property type="match status" value="1"/>
</dbReference>
<accession>A0A6J8A336</accession>
<comment type="function">
    <text evidence="1">Actins are highly conserved proteins that are involved in various types of cell motility and are ubiquitously expressed in all eukaryotic cells.</text>
</comment>
<keyword evidence="4" id="KW-1185">Reference proteome</keyword>
<evidence type="ECO:0000256" key="2">
    <source>
        <dbReference type="RuleBase" id="RU000487"/>
    </source>
</evidence>
<dbReference type="Pfam" id="PF00022">
    <property type="entry name" value="Actin"/>
    <property type="match status" value="1"/>
</dbReference>
<comment type="similarity">
    <text evidence="2">Belongs to the actin family.</text>
</comment>
<dbReference type="EMBL" id="CACVKT020000560">
    <property type="protein sequence ID" value="CAC5360337.1"/>
    <property type="molecule type" value="Genomic_DNA"/>
</dbReference>
<dbReference type="AlphaFoldDB" id="A0A6J8A336"/>
<evidence type="ECO:0000313" key="4">
    <source>
        <dbReference type="Proteomes" id="UP000507470"/>
    </source>
</evidence>
<organism evidence="3 4">
    <name type="scientific">Mytilus coruscus</name>
    <name type="common">Sea mussel</name>
    <dbReference type="NCBI Taxonomy" id="42192"/>
    <lineage>
        <taxon>Eukaryota</taxon>
        <taxon>Metazoa</taxon>
        <taxon>Spiralia</taxon>
        <taxon>Lophotrochozoa</taxon>
        <taxon>Mollusca</taxon>
        <taxon>Bivalvia</taxon>
        <taxon>Autobranchia</taxon>
        <taxon>Pteriomorphia</taxon>
        <taxon>Mytilida</taxon>
        <taxon>Mytiloidea</taxon>
        <taxon>Mytilidae</taxon>
        <taxon>Mytilinae</taxon>
        <taxon>Mytilus</taxon>
    </lineage>
</organism>
<dbReference type="Gene3D" id="3.30.420.40">
    <property type="match status" value="1"/>
</dbReference>
<sequence>MVPFSWKREVGIDLIESDRTFSIVISSRHPAVTRAKRITLGFELFDSGIGRINHVLDLIVYLNVSLLAPADVEFRLFVKSSKVLIFDLVVDMESCAVHEMVYNSIMMSKTDNRRDFYNNIVLSGGSTMFPDRMRKELDAIVPSTVKTKVIALPERKYSVWIGSSILSSLSSFHQMWKSKTEYDECGPSIVHRKCF</sequence>
<dbReference type="InterPro" id="IPR004000">
    <property type="entry name" value="Actin"/>
</dbReference>
<gene>
    <name evidence="3" type="ORF">MCOR_2852</name>
</gene>
<protein>
    <recommendedName>
        <fullName evidence="5">ACTB_G1</fullName>
    </recommendedName>
</protein>
<dbReference type="InterPro" id="IPR043129">
    <property type="entry name" value="ATPase_NBD"/>
</dbReference>
<reference evidence="3 4" key="1">
    <citation type="submission" date="2020-06" db="EMBL/GenBank/DDBJ databases">
        <authorList>
            <person name="Li R."/>
            <person name="Bekaert M."/>
        </authorList>
    </citation>
    <scope>NUCLEOTIDE SEQUENCE [LARGE SCALE GENOMIC DNA]</scope>
    <source>
        <strain evidence="4">wild</strain>
    </source>
</reference>
<dbReference type="SUPFAM" id="SSF53067">
    <property type="entry name" value="Actin-like ATPase domain"/>
    <property type="match status" value="1"/>
</dbReference>
<evidence type="ECO:0000256" key="1">
    <source>
        <dbReference type="ARBA" id="ARBA00003520"/>
    </source>
</evidence>
<evidence type="ECO:0008006" key="5">
    <source>
        <dbReference type="Google" id="ProtNLM"/>
    </source>
</evidence>
<evidence type="ECO:0000313" key="3">
    <source>
        <dbReference type="EMBL" id="CAC5360337.1"/>
    </source>
</evidence>
<dbReference type="OrthoDB" id="5132116at2759"/>
<dbReference type="Proteomes" id="UP000507470">
    <property type="component" value="Unassembled WGS sequence"/>
</dbReference>
<name>A0A6J8A336_MYTCO</name>
<proteinExistence type="inferred from homology"/>